<feature type="transmembrane region" description="Helical" evidence="9">
    <location>
        <begin position="277"/>
        <end position="297"/>
    </location>
</feature>
<evidence type="ECO:0000313" key="11">
    <source>
        <dbReference type="EMBL" id="QDZ22845.1"/>
    </source>
</evidence>
<dbReference type="EMBL" id="CP031042">
    <property type="protein sequence ID" value="QDZ22845.1"/>
    <property type="molecule type" value="Genomic_DNA"/>
</dbReference>
<evidence type="ECO:0000256" key="2">
    <source>
        <dbReference type="ARBA" id="ARBA00008066"/>
    </source>
</evidence>
<feature type="region of interest" description="Disordered" evidence="8">
    <location>
        <begin position="1"/>
        <end position="46"/>
    </location>
</feature>
<protein>
    <submittedName>
        <fullName evidence="11">Amino acid transporter</fullName>
    </submittedName>
</protein>
<evidence type="ECO:0000259" key="10">
    <source>
        <dbReference type="Pfam" id="PF01490"/>
    </source>
</evidence>
<feature type="transmembrane region" description="Helical" evidence="9">
    <location>
        <begin position="101"/>
        <end position="122"/>
    </location>
</feature>
<dbReference type="PANTHER" id="PTHR22950:SF458">
    <property type="entry name" value="SODIUM-COUPLED NEUTRAL AMINO ACID TRANSPORTER 11-RELATED"/>
    <property type="match status" value="1"/>
</dbReference>
<evidence type="ECO:0000313" key="12">
    <source>
        <dbReference type="Proteomes" id="UP000316726"/>
    </source>
</evidence>
<keyword evidence="3" id="KW-0813">Transport</keyword>
<feature type="transmembrane region" description="Helical" evidence="9">
    <location>
        <begin position="225"/>
        <end position="250"/>
    </location>
</feature>
<feature type="transmembrane region" description="Helical" evidence="9">
    <location>
        <begin position="411"/>
        <end position="432"/>
    </location>
</feature>
<feature type="compositionally biased region" description="Basic and acidic residues" evidence="8">
    <location>
        <begin position="15"/>
        <end position="26"/>
    </location>
</feature>
<comment type="subcellular location">
    <subcellularLocation>
        <location evidence="1">Membrane</location>
        <topology evidence="1">Multi-pass membrane protein</topology>
    </subcellularLocation>
</comment>
<evidence type="ECO:0000256" key="6">
    <source>
        <dbReference type="ARBA" id="ARBA00022989"/>
    </source>
</evidence>
<feature type="transmembrane region" description="Helical" evidence="9">
    <location>
        <begin position="438"/>
        <end position="458"/>
    </location>
</feature>
<feature type="transmembrane region" description="Helical" evidence="9">
    <location>
        <begin position="318"/>
        <end position="338"/>
    </location>
</feature>
<evidence type="ECO:0000256" key="9">
    <source>
        <dbReference type="SAM" id="Phobius"/>
    </source>
</evidence>
<organism evidence="11 12">
    <name type="scientific">Chloropicon primus</name>
    <dbReference type="NCBI Taxonomy" id="1764295"/>
    <lineage>
        <taxon>Eukaryota</taxon>
        <taxon>Viridiplantae</taxon>
        <taxon>Chlorophyta</taxon>
        <taxon>Chloropicophyceae</taxon>
        <taxon>Chloropicales</taxon>
        <taxon>Chloropicaceae</taxon>
        <taxon>Chloropicon</taxon>
    </lineage>
</organism>
<proteinExistence type="inferred from homology"/>
<reference evidence="11 12" key="1">
    <citation type="submission" date="2018-07" db="EMBL/GenBank/DDBJ databases">
        <title>The complete nuclear genome of the prasinophyte Chloropicon primus (CCMP1205).</title>
        <authorList>
            <person name="Pombert J.-F."/>
            <person name="Otis C."/>
            <person name="Turmel M."/>
            <person name="Lemieux C."/>
        </authorList>
    </citation>
    <scope>NUCLEOTIDE SEQUENCE [LARGE SCALE GENOMIC DNA]</scope>
    <source>
        <strain evidence="11 12">CCMP1205</strain>
    </source>
</reference>
<feature type="domain" description="Amino acid transporter transmembrane" evidence="10">
    <location>
        <begin position="82"/>
        <end position="490"/>
    </location>
</feature>
<keyword evidence="5" id="KW-0029">Amino-acid transport</keyword>
<feature type="transmembrane region" description="Helical" evidence="9">
    <location>
        <begin position="470"/>
        <end position="490"/>
    </location>
</feature>
<comment type="similarity">
    <text evidence="2">Belongs to the amino acid/polyamine transporter 2 family.</text>
</comment>
<evidence type="ECO:0000256" key="8">
    <source>
        <dbReference type="SAM" id="MobiDB-lite"/>
    </source>
</evidence>
<evidence type="ECO:0000256" key="1">
    <source>
        <dbReference type="ARBA" id="ARBA00004141"/>
    </source>
</evidence>
<dbReference type="PANTHER" id="PTHR22950">
    <property type="entry name" value="AMINO ACID TRANSPORTER"/>
    <property type="match status" value="1"/>
</dbReference>
<evidence type="ECO:0000256" key="3">
    <source>
        <dbReference type="ARBA" id="ARBA00022448"/>
    </source>
</evidence>
<dbReference type="OrthoDB" id="28208at2759"/>
<dbReference type="GO" id="GO:0016020">
    <property type="term" value="C:membrane"/>
    <property type="evidence" value="ECO:0007669"/>
    <property type="project" value="UniProtKB-SubCell"/>
</dbReference>
<name>A0A5B8MT87_9CHLO</name>
<feature type="transmembrane region" description="Helical" evidence="9">
    <location>
        <begin position="155"/>
        <end position="175"/>
    </location>
</feature>
<keyword evidence="4 9" id="KW-0812">Transmembrane</keyword>
<sequence>MSDFPAGSERKRRGEGHGHGRGEEYAPLRGEPLPGDHEEGQHLLGEGAATGTHYSYEEEDGHGRESEYLDASSKEAFGVKPQVINLGNTIVGAGLMALPKVVQTLGIVTGVISLFVVLMCTIKTLNYMLVESTRCRSTDFAAVVRQRLGTKAAHVLDFSIVVNNVGLLIIYLRIIGDVLVGNAEYKGIITDFMSDKSLLAQPYFSVGIITFGVLLPLCSLEKMDALAAASASGLALALLFSLITIILSLVEISHDGLKDVSFGPNPLYFHGGFVQDLLVIVGVFPVIFTSLVCHYNLLHVKEDLPRRFYHKMPEIVKVSGCSCVGLYCVVASFGYILFKDDVQGDVLLNFGCDALERLVGSKMCIVIAVAVRSMYALVLSMTFPLIHFALRQTESTILLPRPEERNKPVNRWGLTLLNLVVSFVVAMEVPNIWTPLQITGAVAAGIIGFIIPSLLHLNVPEQEKSTWGTVQAYLLLSLGVLVGVVTIYQLCTGNLS</sequence>
<accession>A0A5B8MT87</accession>
<evidence type="ECO:0000256" key="4">
    <source>
        <dbReference type="ARBA" id="ARBA00022692"/>
    </source>
</evidence>
<evidence type="ECO:0000256" key="5">
    <source>
        <dbReference type="ARBA" id="ARBA00022970"/>
    </source>
</evidence>
<keyword evidence="7 9" id="KW-0472">Membrane</keyword>
<evidence type="ECO:0000256" key="7">
    <source>
        <dbReference type="ARBA" id="ARBA00023136"/>
    </source>
</evidence>
<gene>
    <name evidence="11" type="ORF">A3770_09p53630</name>
</gene>
<dbReference type="Pfam" id="PF01490">
    <property type="entry name" value="Aa_trans"/>
    <property type="match status" value="1"/>
</dbReference>
<dbReference type="InterPro" id="IPR013057">
    <property type="entry name" value="AA_transpt_TM"/>
</dbReference>
<dbReference type="STRING" id="1764295.A0A5B8MT87"/>
<dbReference type="GO" id="GO:0015179">
    <property type="term" value="F:L-amino acid transmembrane transporter activity"/>
    <property type="evidence" value="ECO:0007669"/>
    <property type="project" value="TreeGrafter"/>
</dbReference>
<feature type="transmembrane region" description="Helical" evidence="9">
    <location>
        <begin position="365"/>
        <end position="390"/>
    </location>
</feature>
<dbReference type="AlphaFoldDB" id="A0A5B8MT87"/>
<keyword evidence="12" id="KW-1185">Reference proteome</keyword>
<keyword evidence="6 9" id="KW-1133">Transmembrane helix</keyword>
<feature type="transmembrane region" description="Helical" evidence="9">
    <location>
        <begin position="200"/>
        <end position="218"/>
    </location>
</feature>
<dbReference type="Proteomes" id="UP000316726">
    <property type="component" value="Chromosome 9"/>
</dbReference>